<evidence type="ECO:0000256" key="1">
    <source>
        <dbReference type="SAM" id="MobiDB-lite"/>
    </source>
</evidence>
<sequence>MSPPIESDTATSSQRNREVSTVAGVYCSRRASDSGVTTRRRGKDAFGKKAYGQRSKAKLQKLQEKVKVHQQFVEESAKNQLGSTALPPTAAATPPSSMFPASEYTYFSALAPPGDLDTDCTPYTTRALDQGAFLNPLQPPATFAHATPFDSWNTFHGSYDSQKPLTPEPSCPASGMLMGVSIDGPFCSAQSLRDLHADRGAWEPLTPEPATVVPGDSRRHVDTPVSLQGRVRHVMEQAAVVGFETLDEAIAAYYTETFEDVPSLYQEQRLSRNRRLPRLLNTLHSASNGWSEWERRGFQEQLTLGAEKVLIQELNTFITQQRVGADGNKSANADMRDTSIGSTEDVMMRTLKAQNDVSATFDPMRTLSSHAGTDPFGQENRSDTVLAIIETLCHGQGSSLKGCQDRS</sequence>
<dbReference type="OrthoDB" id="194358at2759"/>
<evidence type="ECO:0000313" key="2">
    <source>
        <dbReference type="EMBL" id="PKS05732.1"/>
    </source>
</evidence>
<reference evidence="2 3" key="1">
    <citation type="journal article" date="2017" name="G3 (Bethesda)">
        <title>First Draft Genome Sequence of the Pathogenic Fungus Lomentospora prolificans (Formerly Scedosporium prolificans).</title>
        <authorList>
            <person name="Luo R."/>
            <person name="Zimin A."/>
            <person name="Workman R."/>
            <person name="Fan Y."/>
            <person name="Pertea G."/>
            <person name="Grossman N."/>
            <person name="Wear M.P."/>
            <person name="Jia B."/>
            <person name="Miller H."/>
            <person name="Casadevall A."/>
            <person name="Timp W."/>
            <person name="Zhang S.X."/>
            <person name="Salzberg S.L."/>
        </authorList>
    </citation>
    <scope>NUCLEOTIDE SEQUENCE [LARGE SCALE GENOMIC DNA]</scope>
    <source>
        <strain evidence="2 3">JHH-5317</strain>
    </source>
</reference>
<evidence type="ECO:0000313" key="3">
    <source>
        <dbReference type="Proteomes" id="UP000233524"/>
    </source>
</evidence>
<feature type="region of interest" description="Disordered" evidence="1">
    <location>
        <begin position="1"/>
        <end position="53"/>
    </location>
</feature>
<proteinExistence type="predicted"/>
<comment type="caution">
    <text evidence="2">The sequence shown here is derived from an EMBL/GenBank/DDBJ whole genome shotgun (WGS) entry which is preliminary data.</text>
</comment>
<name>A0A2N3MZZ5_9PEZI</name>
<accession>A0A2N3MZZ5</accession>
<protein>
    <recommendedName>
        <fullName evidence="4">BZIP domain-containing protein</fullName>
    </recommendedName>
</protein>
<evidence type="ECO:0008006" key="4">
    <source>
        <dbReference type="Google" id="ProtNLM"/>
    </source>
</evidence>
<gene>
    <name evidence="2" type="ORF">jhhlp_007561</name>
</gene>
<dbReference type="AlphaFoldDB" id="A0A2N3MZZ5"/>
<keyword evidence="3" id="KW-1185">Reference proteome</keyword>
<dbReference type="Proteomes" id="UP000233524">
    <property type="component" value="Unassembled WGS sequence"/>
</dbReference>
<dbReference type="VEuPathDB" id="FungiDB:jhhlp_007561"/>
<dbReference type="InParanoid" id="A0A2N3MZZ5"/>
<organism evidence="2 3">
    <name type="scientific">Lomentospora prolificans</name>
    <dbReference type="NCBI Taxonomy" id="41688"/>
    <lineage>
        <taxon>Eukaryota</taxon>
        <taxon>Fungi</taxon>
        <taxon>Dikarya</taxon>
        <taxon>Ascomycota</taxon>
        <taxon>Pezizomycotina</taxon>
        <taxon>Sordariomycetes</taxon>
        <taxon>Hypocreomycetidae</taxon>
        <taxon>Microascales</taxon>
        <taxon>Microascaceae</taxon>
        <taxon>Lomentospora</taxon>
    </lineage>
</organism>
<dbReference type="EMBL" id="NLAX01001139">
    <property type="protein sequence ID" value="PKS05732.1"/>
    <property type="molecule type" value="Genomic_DNA"/>
</dbReference>